<dbReference type="InterPro" id="IPR027417">
    <property type="entry name" value="P-loop_NTPase"/>
</dbReference>
<accession>A0A7M7T2K3</accession>
<dbReference type="RefSeq" id="XP_030849259.1">
    <property type="nucleotide sequence ID" value="XM_030993399.1"/>
</dbReference>
<reference evidence="3" key="1">
    <citation type="submission" date="2015-02" db="EMBL/GenBank/DDBJ databases">
        <title>Genome sequencing for Strongylocentrotus purpuratus.</title>
        <authorList>
            <person name="Murali S."/>
            <person name="Liu Y."/>
            <person name="Vee V."/>
            <person name="English A."/>
            <person name="Wang M."/>
            <person name="Skinner E."/>
            <person name="Han Y."/>
            <person name="Muzny D.M."/>
            <person name="Worley K.C."/>
            <person name="Gibbs R.A."/>
        </authorList>
    </citation>
    <scope>NUCLEOTIDE SEQUENCE</scope>
</reference>
<dbReference type="Proteomes" id="UP000007110">
    <property type="component" value="Unassembled WGS sequence"/>
</dbReference>
<evidence type="ECO:0000259" key="1">
    <source>
        <dbReference type="Pfam" id="PF00685"/>
    </source>
</evidence>
<dbReference type="OMA" id="KEIHWIS"/>
<dbReference type="SUPFAM" id="SSF52540">
    <property type="entry name" value="P-loop containing nucleoside triphosphate hydrolases"/>
    <property type="match status" value="1"/>
</dbReference>
<dbReference type="GO" id="GO:0050659">
    <property type="term" value="F:N-acetylgalactosamine 4-sulfate 6-O-sulfotransferase activity"/>
    <property type="evidence" value="ECO:0000318"/>
    <property type="project" value="GO_Central"/>
</dbReference>
<evidence type="ECO:0000313" key="3">
    <source>
        <dbReference type="Proteomes" id="UP000007110"/>
    </source>
</evidence>
<dbReference type="AlphaFoldDB" id="A0A7M7T2K3"/>
<feature type="domain" description="Sulfotransferase" evidence="1">
    <location>
        <begin position="154"/>
        <end position="387"/>
    </location>
</feature>
<dbReference type="PANTHER" id="PTHR15723:SF0">
    <property type="entry name" value="CARBOHYDRATE SULFOTRANSFERASE 15"/>
    <property type="match status" value="1"/>
</dbReference>
<evidence type="ECO:0000313" key="2">
    <source>
        <dbReference type="EnsemblMetazoa" id="XP_030849259"/>
    </source>
</evidence>
<reference evidence="2" key="2">
    <citation type="submission" date="2021-01" db="UniProtKB">
        <authorList>
            <consortium name="EnsemblMetazoa"/>
        </authorList>
    </citation>
    <scope>IDENTIFICATION</scope>
</reference>
<dbReference type="Pfam" id="PF00685">
    <property type="entry name" value="Sulfotransfer_1"/>
    <property type="match status" value="1"/>
</dbReference>
<protein>
    <recommendedName>
        <fullName evidence="1">Sulfotransferase domain-containing protein</fullName>
    </recommendedName>
</protein>
<organism evidence="2 3">
    <name type="scientific">Strongylocentrotus purpuratus</name>
    <name type="common">Purple sea urchin</name>
    <dbReference type="NCBI Taxonomy" id="7668"/>
    <lineage>
        <taxon>Eukaryota</taxon>
        <taxon>Metazoa</taxon>
        <taxon>Echinodermata</taxon>
        <taxon>Eleutherozoa</taxon>
        <taxon>Echinozoa</taxon>
        <taxon>Echinoidea</taxon>
        <taxon>Euechinoidea</taxon>
        <taxon>Echinacea</taxon>
        <taxon>Camarodonta</taxon>
        <taxon>Echinidea</taxon>
        <taxon>Strongylocentrotidae</taxon>
        <taxon>Strongylocentrotus</taxon>
    </lineage>
</organism>
<dbReference type="KEGG" id="spu:590634"/>
<dbReference type="Gene3D" id="3.40.50.300">
    <property type="entry name" value="P-loop containing nucleotide triphosphate hydrolases"/>
    <property type="match status" value="1"/>
</dbReference>
<dbReference type="InterPro" id="IPR000863">
    <property type="entry name" value="Sulfotransferase_dom"/>
</dbReference>
<dbReference type="EnsemblMetazoa" id="XM_030993399">
    <property type="protein sequence ID" value="XP_030849259"/>
    <property type="gene ID" value="LOC590634"/>
</dbReference>
<name>A0A7M7T2K3_STRPU</name>
<dbReference type="InParanoid" id="A0A7M7T2K3"/>
<dbReference type="OrthoDB" id="8068875at2759"/>
<keyword evidence="3" id="KW-1185">Reference proteome</keyword>
<proteinExistence type="predicted"/>
<dbReference type="GeneID" id="590634"/>
<dbReference type="PANTHER" id="PTHR15723">
    <property type="entry name" value="CARBOHYDRATE SULFOTRANSFERASE 15"/>
    <property type="match status" value="1"/>
</dbReference>
<sequence>MTNRKLNTSVMSTISLSSRFHLVMRVMAKHLLKRSFLAGLFLVSSVLCFYSWTHMRGSGVDTNMPHLGVQRSKLFDLNYDQYTTTSKAEKQTRPYSGYYGDGYNMRKLPPNLFKLAPEVFDAIPETFIPNIKNPCFFYRGTSPPGLRCLPYFYLIGMQKCGSTDLWEKINAHHEIQRIEKEPHWWARYRVRELPADYGINMTTPLSLSWYLDVMSYQIVPRLMTMPDTADWLVVGDGSTSTLWDNKWQQVSDQQVDGPDYVIADVIKEVQPKAKFIVVFRDPTERVYSDYLFFGNEGDNFISKLHFNRIVEEGIKTYHQCMHNMTKRACTFRHGTQSSRLLLGNYAVFLRDWLRIFSRDQILVVRLEDWQQRCTTVLKEIYRFLELSPLRRTELAFICSGERIRVNTQMKKHMGDMLDETRTLLNNFYAPMNAELSRLLNDTRFLWNDVAH</sequence>
<dbReference type="InterPro" id="IPR052654">
    <property type="entry name" value="CS_Sulfotransferase"/>
</dbReference>
<dbReference type="GO" id="GO:0019319">
    <property type="term" value="P:hexose biosynthetic process"/>
    <property type="evidence" value="ECO:0000318"/>
    <property type="project" value="GO_Central"/>
</dbReference>